<keyword evidence="3" id="KW-1185">Reference proteome</keyword>
<dbReference type="AlphaFoldDB" id="A0A9N8JLS4"/>
<reference evidence="2" key="1">
    <citation type="submission" date="2020-06" db="EMBL/GenBank/DDBJ databases">
        <authorList>
            <person name="Onetto C."/>
        </authorList>
    </citation>
    <scope>NUCLEOTIDE SEQUENCE</scope>
</reference>
<name>A0A9N8JLS4_9PEZI</name>
<feature type="region of interest" description="Disordered" evidence="1">
    <location>
        <begin position="1"/>
        <end position="22"/>
    </location>
</feature>
<organism evidence="2 3">
    <name type="scientific">Aureobasidium mustum</name>
    <dbReference type="NCBI Taxonomy" id="2773714"/>
    <lineage>
        <taxon>Eukaryota</taxon>
        <taxon>Fungi</taxon>
        <taxon>Dikarya</taxon>
        <taxon>Ascomycota</taxon>
        <taxon>Pezizomycotina</taxon>
        <taxon>Dothideomycetes</taxon>
        <taxon>Dothideomycetidae</taxon>
        <taxon>Dothideales</taxon>
        <taxon>Saccotheciaceae</taxon>
        <taxon>Aureobasidium</taxon>
    </lineage>
</organism>
<sequence length="285" mass="31795">MDPDTSMSVDSPSGEKPSRSQLKWTNDMEIAFITTMKREQGAPTKTVPSGFTKDAYKRVAEIIKDKSSQPDLCDDIRMKNKLGALRNDWRTYVNLLNMPWPRLPNGLPTNTDDVLESYYKDQDPNARKFRAAPLRHYDELTDLFDPEHLISQRLATESVSRPAEVPATHHQSVPLPHSPYGSVAPQEQSSTQLHGLQDTPADNINTPYTPQYPSLSHTASKRPAESSLSNQAKRILMGDSLPEPRPHDTVRTYYGNTSQISPVAAATALLEPPSHPCLPNKELSL</sequence>
<comment type="caution">
    <text evidence="2">The sequence shown here is derived from an EMBL/GenBank/DDBJ whole genome shotgun (WGS) entry which is preliminary data.</text>
</comment>
<dbReference type="EMBL" id="CAIJEO010000004">
    <property type="protein sequence ID" value="CAD0090628.1"/>
    <property type="molecule type" value="Genomic_DNA"/>
</dbReference>
<accession>A0A9N8JLS4</accession>
<gene>
    <name evidence="2" type="ORF">AWRI4233_LOCUS2794</name>
</gene>
<feature type="compositionally biased region" description="Polar residues" evidence="1">
    <location>
        <begin position="185"/>
        <end position="218"/>
    </location>
</feature>
<evidence type="ECO:0008006" key="4">
    <source>
        <dbReference type="Google" id="ProtNLM"/>
    </source>
</evidence>
<dbReference type="PANTHER" id="PTHR46929">
    <property type="entry name" value="EXPRESSED PROTEIN"/>
    <property type="match status" value="1"/>
</dbReference>
<dbReference type="OrthoDB" id="3901089at2759"/>
<feature type="compositionally biased region" description="Polar residues" evidence="1">
    <location>
        <begin position="1"/>
        <end position="11"/>
    </location>
</feature>
<feature type="region of interest" description="Disordered" evidence="1">
    <location>
        <begin position="156"/>
        <end position="229"/>
    </location>
</feature>
<protein>
    <recommendedName>
        <fullName evidence="4">Myb/SANT-like domain-containing protein</fullName>
    </recommendedName>
</protein>
<dbReference type="PANTHER" id="PTHR46929:SF3">
    <property type="entry name" value="MYB_SANT-LIKE DOMAIN-CONTAINING PROTEIN"/>
    <property type="match status" value="1"/>
</dbReference>
<proteinExistence type="predicted"/>
<evidence type="ECO:0000313" key="3">
    <source>
        <dbReference type="Proteomes" id="UP000714618"/>
    </source>
</evidence>
<evidence type="ECO:0000313" key="2">
    <source>
        <dbReference type="EMBL" id="CAD0090628.1"/>
    </source>
</evidence>
<dbReference type="Proteomes" id="UP000714618">
    <property type="component" value="Unassembled WGS sequence"/>
</dbReference>
<evidence type="ECO:0000256" key="1">
    <source>
        <dbReference type="SAM" id="MobiDB-lite"/>
    </source>
</evidence>